<evidence type="ECO:0000313" key="3">
    <source>
        <dbReference type="Proteomes" id="UP001153269"/>
    </source>
</evidence>
<name>A0A9N7Z9D5_PLEPL</name>
<gene>
    <name evidence="2" type="ORF">PLEPLA_LOCUS41187</name>
</gene>
<protein>
    <submittedName>
        <fullName evidence="2">Uncharacterized protein</fullName>
    </submittedName>
</protein>
<organism evidence="2 3">
    <name type="scientific">Pleuronectes platessa</name>
    <name type="common">European plaice</name>
    <dbReference type="NCBI Taxonomy" id="8262"/>
    <lineage>
        <taxon>Eukaryota</taxon>
        <taxon>Metazoa</taxon>
        <taxon>Chordata</taxon>
        <taxon>Craniata</taxon>
        <taxon>Vertebrata</taxon>
        <taxon>Euteleostomi</taxon>
        <taxon>Actinopterygii</taxon>
        <taxon>Neopterygii</taxon>
        <taxon>Teleostei</taxon>
        <taxon>Neoteleostei</taxon>
        <taxon>Acanthomorphata</taxon>
        <taxon>Carangaria</taxon>
        <taxon>Pleuronectiformes</taxon>
        <taxon>Pleuronectoidei</taxon>
        <taxon>Pleuronectidae</taxon>
        <taxon>Pleuronectes</taxon>
    </lineage>
</organism>
<evidence type="ECO:0000313" key="2">
    <source>
        <dbReference type="EMBL" id="CAB1453434.1"/>
    </source>
</evidence>
<sequence length="84" mass="9319">MALCGGMDGRGRREREREERSIGQPTVPVPSDHREPVQALTSPSAAIFNDSSTHLLQQLSRFITGGRYIIPITRGFPISLWEIG</sequence>
<evidence type="ECO:0000256" key="1">
    <source>
        <dbReference type="SAM" id="MobiDB-lite"/>
    </source>
</evidence>
<accession>A0A9N7Z9D5</accession>
<dbReference type="AlphaFoldDB" id="A0A9N7Z9D5"/>
<dbReference type="Proteomes" id="UP001153269">
    <property type="component" value="Unassembled WGS sequence"/>
</dbReference>
<reference evidence="2" key="1">
    <citation type="submission" date="2020-03" db="EMBL/GenBank/DDBJ databases">
        <authorList>
            <person name="Weist P."/>
        </authorList>
    </citation>
    <scope>NUCLEOTIDE SEQUENCE</scope>
</reference>
<feature type="region of interest" description="Disordered" evidence="1">
    <location>
        <begin position="1"/>
        <end position="38"/>
    </location>
</feature>
<proteinExistence type="predicted"/>
<keyword evidence="3" id="KW-1185">Reference proteome</keyword>
<dbReference type="EMBL" id="CADEAL010004169">
    <property type="protein sequence ID" value="CAB1453434.1"/>
    <property type="molecule type" value="Genomic_DNA"/>
</dbReference>
<feature type="compositionally biased region" description="Basic and acidic residues" evidence="1">
    <location>
        <begin position="9"/>
        <end position="21"/>
    </location>
</feature>
<comment type="caution">
    <text evidence="2">The sequence shown here is derived from an EMBL/GenBank/DDBJ whole genome shotgun (WGS) entry which is preliminary data.</text>
</comment>